<reference evidence="3 4" key="1">
    <citation type="submission" date="2019-08" db="EMBL/GenBank/DDBJ databases">
        <title>Whole genome of Aphis craccivora.</title>
        <authorList>
            <person name="Voronova N.V."/>
            <person name="Shulinski R.S."/>
            <person name="Bandarenka Y.V."/>
            <person name="Zhorov D.G."/>
            <person name="Warner D."/>
        </authorList>
    </citation>
    <scope>NUCLEOTIDE SEQUENCE [LARGE SCALE GENOMIC DNA]</scope>
    <source>
        <strain evidence="3">180601</strain>
        <tissue evidence="3">Whole Body</tissue>
    </source>
</reference>
<dbReference type="OrthoDB" id="6598359at2759"/>
<dbReference type="AlphaFoldDB" id="A0A6G0YPT0"/>
<feature type="non-terminal residue" evidence="3">
    <location>
        <position position="1"/>
    </location>
</feature>
<gene>
    <name evidence="3" type="ORF">FWK35_00014558</name>
</gene>
<evidence type="ECO:0000313" key="3">
    <source>
        <dbReference type="EMBL" id="KAF0759724.1"/>
    </source>
</evidence>
<comment type="caution">
    <text evidence="3">The sequence shown here is derived from an EMBL/GenBank/DDBJ whole genome shotgun (WGS) entry which is preliminary data.</text>
</comment>
<accession>A0A6G0YPT0</accession>
<feature type="transmembrane region" description="Helical" evidence="2">
    <location>
        <begin position="274"/>
        <end position="295"/>
    </location>
</feature>
<organism evidence="3 4">
    <name type="scientific">Aphis craccivora</name>
    <name type="common">Cowpea aphid</name>
    <dbReference type="NCBI Taxonomy" id="307492"/>
    <lineage>
        <taxon>Eukaryota</taxon>
        <taxon>Metazoa</taxon>
        <taxon>Ecdysozoa</taxon>
        <taxon>Arthropoda</taxon>
        <taxon>Hexapoda</taxon>
        <taxon>Insecta</taxon>
        <taxon>Pterygota</taxon>
        <taxon>Neoptera</taxon>
        <taxon>Paraneoptera</taxon>
        <taxon>Hemiptera</taxon>
        <taxon>Sternorrhyncha</taxon>
        <taxon>Aphidomorpha</taxon>
        <taxon>Aphidoidea</taxon>
        <taxon>Aphididae</taxon>
        <taxon>Aphidini</taxon>
        <taxon>Aphis</taxon>
        <taxon>Aphis</taxon>
    </lineage>
</organism>
<keyword evidence="2" id="KW-0472">Membrane</keyword>
<keyword evidence="4" id="KW-1185">Reference proteome</keyword>
<protein>
    <submittedName>
        <fullName evidence="3">Uncharacterized protein</fullName>
    </submittedName>
</protein>
<sequence length="308" mass="36158">ISIQGINPLILILTMEVNRNMDFLLQCYDEMKNTFELANKNNDQVTVKYMKNVTRYENALNEMNNLKQEIKKLEDYISEIKNYDERIEKIIQENNCLQMFNSNQVPFDRLLPLGLDNDFMGFDSVSVTASKPEKQIDLQYKSYESLYHKIQNDSIDFHNTVTFLIDGMKQTNLTFETEIDYLKSVTNQTTETATVIKKLLNRILQNDQDAKQELIKKQFILEQIKLESSCHLAVLKLEFKSLGNRQKMKIPTYTYKNYCSCYLKKLNVQCLFRIWSKMIIQAFVSIVLYICVLGLNRFSANTRDTSLE</sequence>
<keyword evidence="1" id="KW-0175">Coiled coil</keyword>
<proteinExistence type="predicted"/>
<evidence type="ECO:0000313" key="4">
    <source>
        <dbReference type="Proteomes" id="UP000478052"/>
    </source>
</evidence>
<keyword evidence="2" id="KW-0812">Transmembrane</keyword>
<evidence type="ECO:0000256" key="2">
    <source>
        <dbReference type="SAM" id="Phobius"/>
    </source>
</evidence>
<dbReference type="EMBL" id="VUJU01002905">
    <property type="protein sequence ID" value="KAF0759724.1"/>
    <property type="molecule type" value="Genomic_DNA"/>
</dbReference>
<feature type="coiled-coil region" evidence="1">
    <location>
        <begin position="49"/>
        <end position="93"/>
    </location>
</feature>
<dbReference type="Proteomes" id="UP000478052">
    <property type="component" value="Unassembled WGS sequence"/>
</dbReference>
<name>A0A6G0YPT0_APHCR</name>
<evidence type="ECO:0000256" key="1">
    <source>
        <dbReference type="SAM" id="Coils"/>
    </source>
</evidence>
<keyword evidence="2" id="KW-1133">Transmembrane helix</keyword>